<dbReference type="OrthoDB" id="9807950at2"/>
<dbReference type="PATRIC" id="fig|1313304.3.peg.116"/>
<keyword evidence="11 13" id="KW-1006">Bacterial flagellum protein export</keyword>
<feature type="transmembrane region" description="Helical" evidence="13">
    <location>
        <begin position="97"/>
        <end position="123"/>
    </location>
</feature>
<dbReference type="PANTHER" id="PTHR30531">
    <property type="entry name" value="FLAGELLAR BIOSYNTHETIC PROTEIN FLHB"/>
    <property type="match status" value="1"/>
</dbReference>
<dbReference type="GO" id="GO:0005886">
    <property type="term" value="C:plasma membrane"/>
    <property type="evidence" value="ECO:0007669"/>
    <property type="project" value="UniProtKB-SubCell"/>
</dbReference>
<dbReference type="PRINTS" id="PR00950">
    <property type="entry name" value="TYPE3IMSPROT"/>
</dbReference>
<feature type="transmembrane region" description="Helical" evidence="13">
    <location>
        <begin position="34"/>
        <end position="51"/>
    </location>
</feature>
<dbReference type="GO" id="GO:0009306">
    <property type="term" value="P:protein secretion"/>
    <property type="evidence" value="ECO:0007669"/>
    <property type="project" value="InterPro"/>
</dbReference>
<comment type="subcellular location">
    <subcellularLocation>
        <location evidence="1">Cell membrane</location>
        <topology evidence="1">Multi-pass membrane protein</topology>
    </subcellularLocation>
</comment>
<evidence type="ECO:0000256" key="9">
    <source>
        <dbReference type="ARBA" id="ARBA00022989"/>
    </source>
</evidence>
<keyword evidence="10 13" id="KW-0472">Membrane</keyword>
<evidence type="ECO:0000256" key="10">
    <source>
        <dbReference type="ARBA" id="ARBA00023136"/>
    </source>
</evidence>
<evidence type="ECO:0000256" key="7">
    <source>
        <dbReference type="ARBA" id="ARBA00022795"/>
    </source>
</evidence>
<evidence type="ECO:0000256" key="13">
    <source>
        <dbReference type="RuleBase" id="RU364091"/>
    </source>
</evidence>
<gene>
    <name evidence="13" type="primary">flhB</name>
    <name evidence="15" type="ORF">CALK_0125</name>
</gene>
<evidence type="ECO:0000256" key="14">
    <source>
        <dbReference type="SAM" id="MobiDB-lite"/>
    </source>
</evidence>
<dbReference type="AlphaFoldDB" id="U7DAA6"/>
<evidence type="ECO:0000256" key="5">
    <source>
        <dbReference type="ARBA" id="ARBA00022475"/>
    </source>
</evidence>
<keyword evidence="7 13" id="KW-1005">Bacterial flagellum biogenesis</keyword>
<feature type="compositionally biased region" description="Basic and acidic residues" evidence="14">
    <location>
        <begin position="1"/>
        <end position="12"/>
    </location>
</feature>
<keyword evidence="15" id="KW-0966">Cell projection</keyword>
<dbReference type="EMBL" id="ASJR01000001">
    <property type="protein sequence ID" value="ERP39329.1"/>
    <property type="molecule type" value="Genomic_DNA"/>
</dbReference>
<dbReference type="InterPro" id="IPR006136">
    <property type="entry name" value="FlhB"/>
</dbReference>
<keyword evidence="5 13" id="KW-1003">Cell membrane</keyword>
<feature type="transmembrane region" description="Helical" evidence="13">
    <location>
        <begin position="155"/>
        <end position="173"/>
    </location>
</feature>
<dbReference type="InterPro" id="IPR029025">
    <property type="entry name" value="T3SS_substrate_exporter_C"/>
</dbReference>
<dbReference type="Pfam" id="PF01312">
    <property type="entry name" value="Bac_export_2"/>
    <property type="match status" value="1"/>
</dbReference>
<dbReference type="RefSeq" id="WP_022635689.1">
    <property type="nucleotide sequence ID" value="NZ_ASJR01000001.1"/>
</dbReference>
<keyword evidence="4 13" id="KW-0813">Transport</keyword>
<dbReference type="InterPro" id="IPR006135">
    <property type="entry name" value="T3SS_substrate_exporter"/>
</dbReference>
<comment type="caution">
    <text evidence="15">The sequence shown here is derived from an EMBL/GenBank/DDBJ whole genome shotgun (WGS) entry which is preliminary data.</text>
</comment>
<dbReference type="STRING" id="1313304.CALK_0125"/>
<dbReference type="SUPFAM" id="SSF160544">
    <property type="entry name" value="EscU C-terminal domain-like"/>
    <property type="match status" value="1"/>
</dbReference>
<evidence type="ECO:0000256" key="3">
    <source>
        <dbReference type="ARBA" id="ARBA00021622"/>
    </source>
</evidence>
<keyword evidence="9 13" id="KW-1133">Transmembrane helix</keyword>
<comment type="function">
    <text evidence="12 13">Required for formation of the rod structure in the basal body of the flagellar apparatus. Together with FliI and FliH, may constitute the export apparatus of flagellin.</text>
</comment>
<keyword evidence="8 13" id="KW-0653">Protein transport</keyword>
<reference evidence="15 16" key="1">
    <citation type="journal article" date="2013" name="Environ. Microbiol.">
        <title>Genome analysis of Chitinivibrio alkaliphilus gen. nov., sp. nov., a novel extremely haloalkaliphilic anaerobic chitinolytic bacterium from the candidate phylum Termite Group 3.</title>
        <authorList>
            <person name="Sorokin D.Y."/>
            <person name="Gumerov V.M."/>
            <person name="Rakitin A.L."/>
            <person name="Beletsky A.V."/>
            <person name="Damste J.S."/>
            <person name="Muyzer G."/>
            <person name="Mardanov A.V."/>
            <person name="Ravin N.V."/>
        </authorList>
    </citation>
    <scope>NUCLEOTIDE SEQUENCE [LARGE SCALE GENOMIC DNA]</scope>
    <source>
        <strain evidence="15 16">ACht1</strain>
    </source>
</reference>
<evidence type="ECO:0000256" key="11">
    <source>
        <dbReference type="ARBA" id="ARBA00023225"/>
    </source>
</evidence>
<evidence type="ECO:0000256" key="8">
    <source>
        <dbReference type="ARBA" id="ARBA00022927"/>
    </source>
</evidence>
<proteinExistence type="inferred from homology"/>
<comment type="similarity">
    <text evidence="2 13">Belongs to the type III secretion exporter family.</text>
</comment>
<keyword evidence="15" id="KW-0282">Flagellum</keyword>
<organism evidence="15 16">
    <name type="scientific">Chitinivibrio alkaliphilus ACht1</name>
    <dbReference type="NCBI Taxonomy" id="1313304"/>
    <lineage>
        <taxon>Bacteria</taxon>
        <taxon>Pseudomonadati</taxon>
        <taxon>Fibrobacterota</taxon>
        <taxon>Chitinivibrionia</taxon>
        <taxon>Chitinivibrionales</taxon>
        <taxon>Chitinivibrionaceae</taxon>
        <taxon>Chitinivibrio</taxon>
    </lineage>
</organism>
<evidence type="ECO:0000256" key="4">
    <source>
        <dbReference type="ARBA" id="ARBA00022448"/>
    </source>
</evidence>
<sequence>MPKEGEGGEKTETPSAKKRRETREEGNVAKSQEIGHVFVLLAGTVFLRLYLPEVYTLITNFMHHTFSQVHAYTISSVLREANYIPLFIESLYVFFRAALPIALIILVSGVISNLIQVGFLFTLKPLQPKLSKINPLKGLAKFFSPRSLVDTAKNILKLIIITSVAVSTIRGVFDTFYSLSYASFGDALTEILLIAYTVTIRIVITLIIIALIDYAYQRYEHEQNIKMTKQEVKEENKQQEGDPEVKKRIRRLQQEAASRRMMDAVPEATVVVTNPTHISVALKYNDQMEIPIVVASGADHMALKIREIAREHSIPLVEDVPLARGLYGTTEPGQEIPVEFFDAVAETLAYVYKLQGTI</sequence>
<keyword evidence="16" id="KW-1185">Reference proteome</keyword>
<evidence type="ECO:0000256" key="12">
    <source>
        <dbReference type="ARBA" id="ARBA00025078"/>
    </source>
</evidence>
<feature type="transmembrane region" description="Helical" evidence="13">
    <location>
        <begin position="193"/>
        <end position="216"/>
    </location>
</feature>
<keyword evidence="6 13" id="KW-0812">Transmembrane</keyword>
<evidence type="ECO:0000256" key="1">
    <source>
        <dbReference type="ARBA" id="ARBA00004651"/>
    </source>
</evidence>
<dbReference type="Gene3D" id="6.10.250.2080">
    <property type="match status" value="1"/>
</dbReference>
<accession>U7DAA6</accession>
<dbReference type="PANTHER" id="PTHR30531:SF12">
    <property type="entry name" value="FLAGELLAR BIOSYNTHETIC PROTEIN FLHB"/>
    <property type="match status" value="1"/>
</dbReference>
<dbReference type="Gene3D" id="3.40.1690.10">
    <property type="entry name" value="secretion proteins EscU"/>
    <property type="match status" value="1"/>
</dbReference>
<name>U7DAA6_9BACT</name>
<evidence type="ECO:0000256" key="6">
    <source>
        <dbReference type="ARBA" id="ARBA00022692"/>
    </source>
</evidence>
<feature type="region of interest" description="Disordered" evidence="14">
    <location>
        <begin position="1"/>
        <end position="27"/>
    </location>
</feature>
<dbReference type="Proteomes" id="UP000017148">
    <property type="component" value="Unassembled WGS sequence"/>
</dbReference>
<dbReference type="eggNOG" id="COG1377">
    <property type="taxonomic scope" value="Bacteria"/>
</dbReference>
<protein>
    <recommendedName>
        <fullName evidence="3 13">Flagellar biosynthetic protein FlhB</fullName>
    </recommendedName>
</protein>
<evidence type="ECO:0000313" key="15">
    <source>
        <dbReference type="EMBL" id="ERP39329.1"/>
    </source>
</evidence>
<evidence type="ECO:0000313" key="16">
    <source>
        <dbReference type="Proteomes" id="UP000017148"/>
    </source>
</evidence>
<keyword evidence="15" id="KW-0969">Cilium</keyword>
<dbReference type="NCBIfam" id="TIGR00328">
    <property type="entry name" value="flhB"/>
    <property type="match status" value="1"/>
</dbReference>
<evidence type="ECO:0000256" key="2">
    <source>
        <dbReference type="ARBA" id="ARBA00010690"/>
    </source>
</evidence>
<dbReference type="GO" id="GO:0044780">
    <property type="term" value="P:bacterial-type flagellum assembly"/>
    <property type="evidence" value="ECO:0007669"/>
    <property type="project" value="InterPro"/>
</dbReference>